<dbReference type="Gene3D" id="3.30.70.1230">
    <property type="entry name" value="Nucleotide cyclase"/>
    <property type="match status" value="1"/>
</dbReference>
<dbReference type="GO" id="GO:0035556">
    <property type="term" value="P:intracellular signal transduction"/>
    <property type="evidence" value="ECO:0007669"/>
    <property type="project" value="InterPro"/>
</dbReference>
<dbReference type="GO" id="GO:0004016">
    <property type="term" value="F:adenylate cyclase activity"/>
    <property type="evidence" value="ECO:0007669"/>
    <property type="project" value="UniProtKB-ARBA"/>
</dbReference>
<evidence type="ECO:0000313" key="2">
    <source>
        <dbReference type="EMBL" id="OOV85747.1"/>
    </source>
</evidence>
<dbReference type="Pfam" id="PF18134">
    <property type="entry name" value="AGS_C"/>
    <property type="match status" value="1"/>
</dbReference>
<name>A0A1T1H7Q8_9GAMM</name>
<comment type="caution">
    <text evidence="2">The sequence shown here is derived from an EMBL/GenBank/DDBJ whole genome shotgun (WGS) entry which is preliminary data.</text>
</comment>
<reference evidence="2 3" key="1">
    <citation type="submission" date="2017-02" db="EMBL/GenBank/DDBJ databases">
        <title>Acinetobacter sp. ANC 4945, whole genome shotgun sequencing project.</title>
        <authorList>
            <person name="Radolfova-Krizova L."/>
            <person name="Al Atrouni A."/>
            <person name="Nemec A."/>
        </authorList>
    </citation>
    <scope>NUCLEOTIDE SEQUENCE [LARGE SCALE GENOMIC DNA]</scope>
    <source>
        <strain evidence="2 3">ANC 4945</strain>
    </source>
</reference>
<dbReference type="RefSeq" id="WP_078189010.1">
    <property type="nucleotide sequence ID" value="NZ_JAMCOZ010000002.1"/>
</dbReference>
<dbReference type="InterPro" id="IPR040511">
    <property type="entry name" value="AGS_C"/>
</dbReference>
<organism evidence="2 3">
    <name type="scientific">Acinetobacter amyesii</name>
    <dbReference type="NCBI Taxonomy" id="2942470"/>
    <lineage>
        <taxon>Bacteria</taxon>
        <taxon>Pseudomonadati</taxon>
        <taxon>Pseudomonadota</taxon>
        <taxon>Gammaproteobacteria</taxon>
        <taxon>Moraxellales</taxon>
        <taxon>Moraxellaceae</taxon>
        <taxon>Acinetobacter</taxon>
    </lineage>
</organism>
<dbReference type="InterPro" id="IPR029787">
    <property type="entry name" value="Nucleotide_cyclase"/>
</dbReference>
<dbReference type="Proteomes" id="UP000191160">
    <property type="component" value="Unassembled WGS sequence"/>
</dbReference>
<dbReference type="GO" id="GO:0009190">
    <property type="term" value="P:cyclic nucleotide biosynthetic process"/>
    <property type="evidence" value="ECO:0007669"/>
    <property type="project" value="InterPro"/>
</dbReference>
<evidence type="ECO:0000259" key="1">
    <source>
        <dbReference type="PROSITE" id="PS50125"/>
    </source>
</evidence>
<evidence type="ECO:0000313" key="3">
    <source>
        <dbReference type="Proteomes" id="UP000191160"/>
    </source>
</evidence>
<accession>A0A1T1H7Q8</accession>
<sequence>MSFDFSTSDFDKYVNNPRMMIDSIGLESASNSEGKVSTGALDESLKLTIKEPEQYKLQQQIREVFGRGNTLNFSTIADHPDFNSLVHGGVKKQYITTMFVDIKGSTKLSLKYPDSLEFIYKFKNAVIKTCIEVIHAFDGHVHRIMGDAVLGFFGSTKISKEQSILDCINAASMLTVLLEQTIKPWLKSQKEDFDVRDFGFRVGCNFGDDSEVLWGNYGFGAVGEVSPTGLPVDLAAKLQGLANKNQIMMGQGILEFFNFPEDLSEIKSVQENYEDKPVHFVTPNYIKADGSSLNYTMRLLKINKYILGLPLPLQLKRSVTTGISNNEHVIPNHRFELTAEVHDPKGFKKKYISNSEVIKKNSKIIATLNSKNLILGEFLKVIFYKKNHSGFKNEPILEKFLEEEIIKEDIKADGTSTLNIFRGNKTFQRDCNFKGLHYIRCDVLDSKQNVVFRDYIYVPIE</sequence>
<feature type="domain" description="Guanylate cyclase" evidence="1">
    <location>
        <begin position="96"/>
        <end position="239"/>
    </location>
</feature>
<dbReference type="PROSITE" id="PS50125">
    <property type="entry name" value="GUANYLATE_CYCLASE_2"/>
    <property type="match status" value="1"/>
</dbReference>
<dbReference type="CDD" id="cd07302">
    <property type="entry name" value="CHD"/>
    <property type="match status" value="1"/>
</dbReference>
<protein>
    <submittedName>
        <fullName evidence="2">Adenylate/guanylate cyclase domain-containing protein</fullName>
    </submittedName>
</protein>
<dbReference type="EMBL" id="MVKX01000001">
    <property type="protein sequence ID" value="OOV85747.1"/>
    <property type="molecule type" value="Genomic_DNA"/>
</dbReference>
<dbReference type="InterPro" id="IPR001054">
    <property type="entry name" value="A/G_cyclase"/>
</dbReference>
<dbReference type="AlphaFoldDB" id="A0A1T1H7Q8"/>
<keyword evidence="3" id="KW-1185">Reference proteome</keyword>
<proteinExistence type="predicted"/>
<gene>
    <name evidence="2" type="ORF">B1202_02545</name>
</gene>
<dbReference type="SUPFAM" id="SSF55073">
    <property type="entry name" value="Nucleotide cyclase"/>
    <property type="match status" value="1"/>
</dbReference>